<protein>
    <submittedName>
        <fullName evidence="1">Uncharacterized protein</fullName>
    </submittedName>
</protein>
<dbReference type="EMBL" id="MT631655">
    <property type="protein sequence ID" value="QNO56410.1"/>
    <property type="molecule type" value="Genomic_DNA"/>
</dbReference>
<gene>
    <name evidence="1" type="ORF">EIIOIEJP_00017</name>
</gene>
<evidence type="ECO:0000313" key="1">
    <source>
        <dbReference type="EMBL" id="QNO56410.1"/>
    </source>
</evidence>
<dbReference type="AlphaFoldDB" id="A0A7G9Z826"/>
<name>A0A7G9Z826_9EURY</name>
<sequence length="30" mass="3479">MIGKFQPKEGIYEVSFGYHSKIERTTTLMS</sequence>
<organism evidence="1">
    <name type="scientific">Candidatus Methanophaga sp. ANME-1 ERB7</name>
    <dbReference type="NCBI Taxonomy" id="2759913"/>
    <lineage>
        <taxon>Archaea</taxon>
        <taxon>Methanobacteriati</taxon>
        <taxon>Methanobacteriota</taxon>
        <taxon>Stenosarchaea group</taxon>
        <taxon>Methanomicrobia</taxon>
        <taxon>Candidatus Methanophagales</taxon>
        <taxon>Candidatus Methanophagaceae</taxon>
        <taxon>Candidatus Methanophaga</taxon>
    </lineage>
</organism>
<reference evidence="1" key="1">
    <citation type="submission" date="2020-06" db="EMBL/GenBank/DDBJ databases">
        <title>Unique genomic features of the anaerobic methanotrophic archaea.</title>
        <authorList>
            <person name="Chadwick G.L."/>
            <person name="Skennerton C.T."/>
            <person name="Laso-Perez R."/>
            <person name="Leu A.O."/>
            <person name="Speth D.R."/>
            <person name="Yu H."/>
            <person name="Morgan-Lang C."/>
            <person name="Hatzenpichler R."/>
            <person name="Goudeau D."/>
            <person name="Malmstrom R."/>
            <person name="Brazelton W.J."/>
            <person name="Woyke T."/>
            <person name="Hallam S.J."/>
            <person name="Tyson G.W."/>
            <person name="Wegener G."/>
            <person name="Boetius A."/>
            <person name="Orphan V."/>
        </authorList>
    </citation>
    <scope>NUCLEOTIDE SEQUENCE</scope>
</reference>
<proteinExistence type="predicted"/>
<accession>A0A7G9Z826</accession>